<evidence type="ECO:0000313" key="2">
    <source>
        <dbReference type="Proteomes" id="UP000000927"/>
    </source>
</evidence>
<reference evidence="1 2" key="1">
    <citation type="journal article" date="2010" name="Microb. Ecol.">
        <title>Comparative genome analysis of Prevotella ruminicola and Prevotella bryantii: insights into their environmental niche.</title>
        <authorList>
            <consortium name="North American Consortium for Rumen Bacteria"/>
            <person name="Purushe J."/>
            <person name="Fouts D.E."/>
            <person name="Morrison M."/>
            <person name="White B.A."/>
            <person name="Mackie R.I."/>
            <person name="Coutinho P.M."/>
            <person name="Henrissat B."/>
            <person name="Nelson K.E."/>
        </authorList>
    </citation>
    <scope>NUCLEOTIDE SEQUENCE [LARGE SCALE GENOMIC DNA]</scope>
    <source>
        <strain evidence="2">ATCC 19189 / JCM 8958 / 23</strain>
    </source>
</reference>
<name>D5ERM9_XYLR2</name>
<evidence type="ECO:0000313" key="1">
    <source>
        <dbReference type="EMBL" id="ADE83025.1"/>
    </source>
</evidence>
<dbReference type="KEGG" id="pru:PRU_0940"/>
<protein>
    <submittedName>
        <fullName evidence="1">Uncharacterized protein</fullName>
    </submittedName>
</protein>
<keyword evidence="2" id="KW-1185">Reference proteome</keyword>
<accession>D5ERM9</accession>
<dbReference type="HOGENOM" id="CLU_2586835_0_0_10"/>
<organism evidence="1 2">
    <name type="scientific">Xylanibacter ruminicola (strain ATCC 19189 / DSM 19721 / CIP 105475 / JCM 8958 / 23)</name>
    <name type="common">Prevotella ruminicola</name>
    <dbReference type="NCBI Taxonomy" id="264731"/>
    <lineage>
        <taxon>Bacteria</taxon>
        <taxon>Pseudomonadati</taxon>
        <taxon>Bacteroidota</taxon>
        <taxon>Bacteroidia</taxon>
        <taxon>Bacteroidales</taxon>
        <taxon>Prevotellaceae</taxon>
        <taxon>Xylanibacter</taxon>
    </lineage>
</organism>
<dbReference type="AlphaFoldDB" id="D5ERM9"/>
<gene>
    <name evidence="1" type="ordered locus">PRU_0940</name>
</gene>
<dbReference type="EMBL" id="CP002006">
    <property type="protein sequence ID" value="ADE83025.1"/>
    <property type="molecule type" value="Genomic_DNA"/>
</dbReference>
<proteinExistence type="predicted"/>
<dbReference type="Proteomes" id="UP000000927">
    <property type="component" value="Chromosome"/>
</dbReference>
<sequence>MQRLNVMDARTKRNAALYMLIKLVDENNGCINVNTDKVKRVFNDTEDIVRIEYKNGEIALLADADFQTMDDAIQKWQSSN</sequence>